<keyword evidence="2" id="KW-1185">Reference proteome</keyword>
<dbReference type="SUPFAM" id="SSF48452">
    <property type="entry name" value="TPR-like"/>
    <property type="match status" value="1"/>
</dbReference>
<dbReference type="Proteomes" id="UP000294419">
    <property type="component" value="Chromosome"/>
</dbReference>
<evidence type="ECO:0000313" key="2">
    <source>
        <dbReference type="Proteomes" id="UP000294419"/>
    </source>
</evidence>
<dbReference type="PROSITE" id="PS51257">
    <property type="entry name" value="PROKAR_LIPOPROTEIN"/>
    <property type="match status" value="1"/>
</dbReference>
<dbReference type="EMBL" id="CP037954">
    <property type="protein sequence ID" value="QBO57981.1"/>
    <property type="molecule type" value="Genomic_DNA"/>
</dbReference>
<sequence>MKKLLNKLIIGALAAISLTSCQRDLLSLNNDPKHPSVLPSATLLAMGQQQFFYSAFTGSVNFNNYRFFVQQWAEVTYTDETNYDLVTRNQPRNHWNRMYVNSLNNYETAKKNLPSEAVATEVERINRMATLEISQIAVWENLVDTYGNIPYSEALNAGDGSFAPKYDDAKAIYTSLLARITAVVATIDESKKGYDSGDLVYNGNMTKWKHLANSIKLRLGVNLASASTTVDATAKTAIETAIASGVIASNDEAYSLKFPGGTYSNPVYDDLVASNRDDFIPSELVINMMKGKNDPRMATWFTKVGGNYVGGVFGDKNPFASYSHMSSFFLAPTAPANLLSYEEILFMKAEAAARGYSVGGTAASFYDQAVTVSMTLNNVSSADAAAYLVAHPYDAANWKKSIGEEAYIAMFNKPFAAWLFSRRLDQPVFVNPKNSKTDGVPVRMPYSDQEYVLNKANVNAAATAIGGDKATTKLFWDKF</sequence>
<name>A0A4P6ZEI7_9FLAO</name>
<organism evidence="1 2">
    <name type="scientific">Chryseobacterium salivictor</name>
    <dbReference type="NCBI Taxonomy" id="2547600"/>
    <lineage>
        <taxon>Bacteria</taxon>
        <taxon>Pseudomonadati</taxon>
        <taxon>Bacteroidota</taxon>
        <taxon>Flavobacteriia</taxon>
        <taxon>Flavobacteriales</taxon>
        <taxon>Weeksellaceae</taxon>
        <taxon>Chryseobacterium group</taxon>
        <taxon>Chryseobacterium</taxon>
    </lineage>
</organism>
<evidence type="ECO:0008006" key="3">
    <source>
        <dbReference type="Google" id="ProtNLM"/>
    </source>
</evidence>
<dbReference type="InterPro" id="IPR011990">
    <property type="entry name" value="TPR-like_helical_dom_sf"/>
</dbReference>
<gene>
    <name evidence="1" type="ORF">NBC122_01154</name>
</gene>
<evidence type="ECO:0000313" key="1">
    <source>
        <dbReference type="EMBL" id="QBO57981.1"/>
    </source>
</evidence>
<proteinExistence type="predicted"/>
<accession>A0A4P6ZEI7</accession>
<dbReference type="Pfam" id="PF12771">
    <property type="entry name" value="SusD-like_2"/>
    <property type="match status" value="1"/>
</dbReference>
<dbReference type="KEGG" id="csal:NBC122_01154"/>
<dbReference type="Gene3D" id="1.25.40.390">
    <property type="match status" value="1"/>
</dbReference>
<dbReference type="AlphaFoldDB" id="A0A4P6ZEI7"/>
<protein>
    <recommendedName>
        <fullName evidence="3">Susd and RagB outer membrane lipoprotein</fullName>
    </recommendedName>
</protein>
<dbReference type="OrthoDB" id="725917at2"/>
<dbReference type="InterPro" id="IPR041662">
    <property type="entry name" value="SusD-like_2"/>
</dbReference>
<reference evidence="1 2" key="1">
    <citation type="submission" date="2019-03" db="EMBL/GenBank/DDBJ databases">
        <authorList>
            <person name="Kim H."/>
            <person name="Yu S.-M."/>
        </authorList>
    </citation>
    <scope>NUCLEOTIDE SEQUENCE [LARGE SCALE GENOMIC DNA]</scope>
    <source>
        <strain evidence="1 2">NBC122</strain>
    </source>
</reference>